<name>A0ABS7KP06_9BACL</name>
<dbReference type="EMBL" id="JACLIC010000039">
    <property type="protein sequence ID" value="MBY0205909.1"/>
    <property type="molecule type" value="Genomic_DNA"/>
</dbReference>
<sequence length="586" mass="68595">MSITNVQPKVPVVKKFTELIMEIKQDSQNVTNLRKVIDGIITFNKRFPHDLGWLSLSIFQQSIYQEAEHIVIEPKDSITELTEDYYAVGMKTYGRIILGKYVEKEETDDIFGVFKLTTAEEHIINEVYQSSCIEETRLREEMNNYWELLSQAEQHMLFSNVKKMITHIDPITIYVDQQTFSLFGKYNNLLGDRNSGSEHLFSSDGSVDETKLGESEKVFLYAMNLLHEAGFRSEEFNGLQLNLTNLGRYFDERLGYYQSFGMDKLQGEGVELDGLFNKALRLKQLKQSMQNNFQTYREINGLNFNKREFLYSKAELNNDELKTFQLIKTLLISRTDNKEYFNQFNNSYDLFYAWLQDIEIESTELFDYEELLNEIVALATEYVNADIGMSRGIRDISKIKDITEERISAVEVSEWPVTEFYCCVVPSKKMKDMFKGHPKNLLFTIVNAIAQRMDYNSWHYMPGHFPHDSIPLKRDYYLPPRMPDTAEWSNLHHAGHVLANVLYSIRSPKEIVCKDRVFYGLCDLRFMRQSGEPFREETLAAAIGFTGHIRALNQALLDYLINKKTSIRIQAFNKQWYQERYKEQIN</sequence>
<evidence type="ECO:0000313" key="1">
    <source>
        <dbReference type="EMBL" id="MBY0205909.1"/>
    </source>
</evidence>
<organism evidence="1 2">
    <name type="scientific">Paenibacillus cucumis</name>
    <name type="common">ex Kampfer et al. 2016</name>
    <dbReference type="NCBI Taxonomy" id="1776858"/>
    <lineage>
        <taxon>Bacteria</taxon>
        <taxon>Bacillati</taxon>
        <taxon>Bacillota</taxon>
        <taxon>Bacilli</taxon>
        <taxon>Bacillales</taxon>
        <taxon>Paenibacillaceae</taxon>
        <taxon>Paenibacillus</taxon>
    </lineage>
</organism>
<dbReference type="Proteomes" id="UP000706031">
    <property type="component" value="Unassembled WGS sequence"/>
</dbReference>
<accession>A0ABS7KP06</accession>
<gene>
    <name evidence="1" type="ORF">H7T88_22120</name>
</gene>
<proteinExistence type="predicted"/>
<comment type="caution">
    <text evidence="1">The sequence shown here is derived from an EMBL/GenBank/DDBJ whole genome shotgun (WGS) entry which is preliminary data.</text>
</comment>
<dbReference type="RefSeq" id="WP_221790339.1">
    <property type="nucleotide sequence ID" value="NZ_JACLIC010000039.1"/>
</dbReference>
<evidence type="ECO:0000313" key="2">
    <source>
        <dbReference type="Proteomes" id="UP000706031"/>
    </source>
</evidence>
<protein>
    <submittedName>
        <fullName evidence="1">Uncharacterized protein</fullName>
    </submittedName>
</protein>
<keyword evidence="2" id="KW-1185">Reference proteome</keyword>
<reference evidence="1 2" key="1">
    <citation type="submission" date="2020-08" db="EMBL/GenBank/DDBJ databases">
        <title>Fungal Genomes of the International Space Station.</title>
        <authorList>
            <person name="Seuylemezian A."/>
            <person name="Singh N.K."/>
            <person name="Wood J."/>
            <person name="Venkateswaran K."/>
        </authorList>
    </citation>
    <scope>NUCLEOTIDE SEQUENCE [LARGE SCALE GENOMIC DNA]</scope>
    <source>
        <strain evidence="1 2">S/N-304-OC-R4</strain>
    </source>
</reference>